<evidence type="ECO:0000313" key="2">
    <source>
        <dbReference type="Proteomes" id="UP001600888"/>
    </source>
</evidence>
<comment type="caution">
    <text evidence="1">The sequence shown here is derived from an EMBL/GenBank/DDBJ whole genome shotgun (WGS) entry which is preliminary data.</text>
</comment>
<evidence type="ECO:0000313" key="1">
    <source>
        <dbReference type="EMBL" id="KAL2286586.1"/>
    </source>
</evidence>
<dbReference type="PANTHER" id="PTHR40617:SF1">
    <property type="entry name" value="ATTH DOMAIN-CONTAINING PROTEIN-RELATED"/>
    <property type="match status" value="1"/>
</dbReference>
<organism evidence="1 2">
    <name type="scientific">Diaporthe vaccinii</name>
    <dbReference type="NCBI Taxonomy" id="105482"/>
    <lineage>
        <taxon>Eukaryota</taxon>
        <taxon>Fungi</taxon>
        <taxon>Dikarya</taxon>
        <taxon>Ascomycota</taxon>
        <taxon>Pezizomycotina</taxon>
        <taxon>Sordariomycetes</taxon>
        <taxon>Sordariomycetidae</taxon>
        <taxon>Diaporthales</taxon>
        <taxon>Diaporthaceae</taxon>
        <taxon>Diaporthe</taxon>
        <taxon>Diaporthe eres species complex</taxon>
    </lineage>
</organism>
<keyword evidence="2" id="KW-1185">Reference proteome</keyword>
<dbReference type="Proteomes" id="UP001600888">
    <property type="component" value="Unassembled WGS sequence"/>
</dbReference>
<sequence>MPATPTVVNEWSMPAGTTTGTITKNGTEIVVDTEKSFTWYDRQWQAGPSTKWTWFQLHIQTGEEEEFSRLSIWFYPAGWEGGPEKEFATIHEQAGIQIVSPATKADGDRYWISTVSNVTYPLDWTLELHDGTSLDVRNIRDDQELADSEGLSVTYEGFVEVTGTTSSGETITGFGVVEVQPPQSS</sequence>
<dbReference type="InterPro" id="IPR053112">
    <property type="entry name" value="Fungal_Dehydratase/Hydratase"/>
</dbReference>
<accession>A0ABR4EWE0</accession>
<dbReference type="EMBL" id="JBAWTH010000024">
    <property type="protein sequence ID" value="KAL2286586.1"/>
    <property type="molecule type" value="Genomic_DNA"/>
</dbReference>
<evidence type="ECO:0008006" key="3">
    <source>
        <dbReference type="Google" id="ProtNLM"/>
    </source>
</evidence>
<name>A0ABR4EWE0_9PEZI</name>
<dbReference type="SUPFAM" id="SSF159245">
    <property type="entry name" value="AttH-like"/>
    <property type="match status" value="1"/>
</dbReference>
<dbReference type="Pfam" id="PF17186">
    <property type="entry name" value="Lipocalin_9"/>
    <property type="match status" value="1"/>
</dbReference>
<protein>
    <recommendedName>
        <fullName evidence="3">AttH domain-containing protein</fullName>
    </recommendedName>
</protein>
<dbReference type="PANTHER" id="PTHR40617">
    <property type="entry name" value="TERPENE CYCLASE ASQC"/>
    <property type="match status" value="1"/>
</dbReference>
<dbReference type="Gene3D" id="2.40.370.10">
    <property type="entry name" value="AttH-like domain"/>
    <property type="match status" value="1"/>
</dbReference>
<reference evidence="1 2" key="1">
    <citation type="submission" date="2024-03" db="EMBL/GenBank/DDBJ databases">
        <title>A high-quality draft genome sequence of Diaporthe vaccinii, a causative agent of upright dieback and viscid rot disease in cranberry plants.</title>
        <authorList>
            <person name="Sarrasin M."/>
            <person name="Lang B.F."/>
            <person name="Burger G."/>
        </authorList>
    </citation>
    <scope>NUCLEOTIDE SEQUENCE [LARGE SCALE GENOMIC DNA]</scope>
    <source>
        <strain evidence="1 2">IS7</strain>
    </source>
</reference>
<dbReference type="InterPro" id="IPR023374">
    <property type="entry name" value="AttH-like_dom_sf"/>
</dbReference>
<gene>
    <name evidence="1" type="ORF">FJTKL_06934</name>
</gene>
<proteinExistence type="predicted"/>